<dbReference type="FunFam" id="3.30.56.70:FF:000001">
    <property type="entry name" value="tRNA (guanine(26)-N(2))-dimethyltransferase"/>
    <property type="match status" value="1"/>
</dbReference>
<comment type="caution">
    <text evidence="11">The sequence shown here is derived from an EMBL/GenBank/DDBJ whole genome shotgun (WGS) entry which is preliminary data.</text>
</comment>
<evidence type="ECO:0000256" key="8">
    <source>
        <dbReference type="ARBA" id="ARBA00051897"/>
    </source>
</evidence>
<evidence type="ECO:0000256" key="1">
    <source>
        <dbReference type="ARBA" id="ARBA00022555"/>
    </source>
</evidence>
<dbReference type="PANTHER" id="PTHR10631">
    <property type="entry name" value="N 2 ,N 2 -DIMETHYLGUANOSINE TRNA METHYLTRANSFERASE"/>
    <property type="match status" value="1"/>
</dbReference>
<keyword evidence="1 9" id="KW-0820">tRNA-binding</keyword>
<dbReference type="GO" id="GO:0002940">
    <property type="term" value="P:tRNA N2-guanine methylation"/>
    <property type="evidence" value="ECO:0007669"/>
    <property type="project" value="TreeGrafter"/>
</dbReference>
<dbReference type="OrthoDB" id="6349953at2759"/>
<name>A0A813PW50_9BILA</name>
<sequence length="497" mass="56962">MNPEVNEDKSSLYNKVVEGKAQVYFHKTKNEVFYNPIQEFNRDLSISVMNTYSNVNNNKKLKILEALAASGIRSMRYALEIENIEEILANDFDQKAVDLIEENKKLNKVESLVKSNCDDATLLMNSMSRNWKSKFDCIDLDPYGTPAAFLDSAIRAIRSGGLLLITATDAGVLCGNGADTCFTKYGSVSLRTPACHELALRILLQSINSHAARYSKYIVPVLSLSIDFYFRIFVLVYDGQMKAKESINDIGFFHVCPECHTFYQQNYGKTVPTRGNVKFVFDSTSPYDLNKCQNCEGTLKLVGPVWTGKLHDKIFIQHLLKYLNTKTTDDFKTRERMIGMCNLAYEELDNPLYYILDDICSVMHCETPNHNVMRSAIMNCNYQVSYSHCAKNSIKTNAPSEVLWDILKRWVELKPVKEKWMGPEYRLARILKTQPKIQVDFSIRSDCTPESKKNNLLRYQEPPPFWGPGSKPKRKAEDEENSKQQNEKNQKVIEELK</sequence>
<dbReference type="SUPFAM" id="SSF53335">
    <property type="entry name" value="S-adenosyl-L-methionine-dependent methyltransferases"/>
    <property type="match status" value="1"/>
</dbReference>
<dbReference type="InterPro" id="IPR002905">
    <property type="entry name" value="Trm1"/>
</dbReference>
<dbReference type="GO" id="GO:0160104">
    <property type="term" value="F:tRNA (guanine(26)-N2)-dimethyltransferase activity"/>
    <property type="evidence" value="ECO:0007669"/>
    <property type="project" value="UniProtKB-UniRule"/>
</dbReference>
<dbReference type="Pfam" id="PF02005">
    <property type="entry name" value="TRM"/>
    <property type="match status" value="1"/>
</dbReference>
<evidence type="ECO:0000313" key="11">
    <source>
        <dbReference type="EMBL" id="CAF0756932.1"/>
    </source>
</evidence>
<dbReference type="NCBIfam" id="TIGR00308">
    <property type="entry name" value="TRM1"/>
    <property type="match status" value="1"/>
</dbReference>
<keyword evidence="2 9" id="KW-0489">Methyltransferase</keyword>
<comment type="catalytic activity">
    <reaction evidence="8 9">
        <text>guanosine(26) in tRNA + 2 S-adenosyl-L-methionine = N(2)-dimethylguanosine(26) in tRNA + 2 S-adenosyl-L-homocysteine + 2 H(+)</text>
        <dbReference type="Rhea" id="RHEA:43140"/>
        <dbReference type="Rhea" id="RHEA-COMP:10359"/>
        <dbReference type="Rhea" id="RHEA-COMP:10360"/>
        <dbReference type="ChEBI" id="CHEBI:15378"/>
        <dbReference type="ChEBI" id="CHEBI:57856"/>
        <dbReference type="ChEBI" id="CHEBI:59789"/>
        <dbReference type="ChEBI" id="CHEBI:74269"/>
        <dbReference type="ChEBI" id="CHEBI:74513"/>
        <dbReference type="EC" id="2.1.1.216"/>
    </reaction>
</comment>
<dbReference type="Gene3D" id="3.40.50.150">
    <property type="entry name" value="Vaccinia Virus protein VP39"/>
    <property type="match status" value="1"/>
</dbReference>
<dbReference type="Gene3D" id="3.30.56.70">
    <property type="entry name" value="N2,N2-dimethylguanosine tRNA methyltransferase, C-terminal domain"/>
    <property type="match status" value="1"/>
</dbReference>
<feature type="region of interest" description="Disordered" evidence="10">
    <location>
        <begin position="452"/>
        <end position="497"/>
    </location>
</feature>
<evidence type="ECO:0000256" key="6">
    <source>
        <dbReference type="ARBA" id="ARBA00022884"/>
    </source>
</evidence>
<evidence type="ECO:0000256" key="4">
    <source>
        <dbReference type="ARBA" id="ARBA00022691"/>
    </source>
</evidence>
<comment type="similarity">
    <text evidence="9">Belongs to the class I-like SAM-binding methyltransferase superfamily. Trm1 family.</text>
</comment>
<dbReference type="CDD" id="cd02440">
    <property type="entry name" value="AdoMet_MTases"/>
    <property type="match status" value="1"/>
</dbReference>
<dbReference type="PANTHER" id="PTHR10631:SF3">
    <property type="entry name" value="TRNA (GUANINE(26)-N(2))-DIMETHYLTRANSFERASE"/>
    <property type="match status" value="1"/>
</dbReference>
<evidence type="ECO:0000256" key="7">
    <source>
        <dbReference type="ARBA" id="ARBA00039099"/>
    </source>
</evidence>
<dbReference type="Proteomes" id="UP000663879">
    <property type="component" value="Unassembled WGS sequence"/>
</dbReference>
<evidence type="ECO:0000256" key="2">
    <source>
        <dbReference type="ARBA" id="ARBA00022603"/>
    </source>
</evidence>
<dbReference type="PROSITE" id="PS51626">
    <property type="entry name" value="SAM_MT_TRM1"/>
    <property type="match status" value="1"/>
</dbReference>
<protein>
    <recommendedName>
        <fullName evidence="7 9">tRNA (guanine(26)-N(2))-dimethyltransferase</fullName>
        <ecNumber evidence="7 9">2.1.1.216</ecNumber>
    </recommendedName>
</protein>
<dbReference type="FunFam" id="3.40.50.150:FF:000051">
    <property type="entry name" value="tRNA (guanine(26)-N(2))-dimethyltransferase"/>
    <property type="match status" value="1"/>
</dbReference>
<keyword evidence="4 9" id="KW-0949">S-adenosyl-L-methionine</keyword>
<keyword evidence="12" id="KW-1185">Reference proteome</keyword>
<keyword evidence="5 9" id="KW-0819">tRNA processing</keyword>
<dbReference type="AlphaFoldDB" id="A0A813PW50"/>
<dbReference type="InterPro" id="IPR042296">
    <property type="entry name" value="tRNA_met_Trm1_C"/>
</dbReference>
<feature type="compositionally biased region" description="Basic and acidic residues" evidence="10">
    <location>
        <begin position="475"/>
        <end position="497"/>
    </location>
</feature>
<dbReference type="GO" id="GO:0005634">
    <property type="term" value="C:nucleus"/>
    <property type="evidence" value="ECO:0007669"/>
    <property type="project" value="TreeGrafter"/>
</dbReference>
<keyword evidence="6 9" id="KW-0694">RNA-binding</keyword>
<dbReference type="EMBL" id="CAJNOC010000406">
    <property type="protein sequence ID" value="CAF0756932.1"/>
    <property type="molecule type" value="Genomic_DNA"/>
</dbReference>
<evidence type="ECO:0000256" key="3">
    <source>
        <dbReference type="ARBA" id="ARBA00022679"/>
    </source>
</evidence>
<gene>
    <name evidence="11" type="ORF">OXX778_LOCUS4221</name>
</gene>
<dbReference type="InterPro" id="IPR029063">
    <property type="entry name" value="SAM-dependent_MTases_sf"/>
</dbReference>
<evidence type="ECO:0000256" key="9">
    <source>
        <dbReference type="PROSITE-ProRule" id="PRU00958"/>
    </source>
</evidence>
<organism evidence="11 12">
    <name type="scientific">Brachionus calyciflorus</name>
    <dbReference type="NCBI Taxonomy" id="104777"/>
    <lineage>
        <taxon>Eukaryota</taxon>
        <taxon>Metazoa</taxon>
        <taxon>Spiralia</taxon>
        <taxon>Gnathifera</taxon>
        <taxon>Rotifera</taxon>
        <taxon>Eurotatoria</taxon>
        <taxon>Monogononta</taxon>
        <taxon>Pseudotrocha</taxon>
        <taxon>Ploima</taxon>
        <taxon>Brachionidae</taxon>
        <taxon>Brachionus</taxon>
    </lineage>
</organism>
<dbReference type="EC" id="2.1.1.216" evidence="7 9"/>
<evidence type="ECO:0000256" key="5">
    <source>
        <dbReference type="ARBA" id="ARBA00022694"/>
    </source>
</evidence>
<reference evidence="11" key="1">
    <citation type="submission" date="2021-02" db="EMBL/GenBank/DDBJ databases">
        <authorList>
            <person name="Nowell W R."/>
        </authorList>
    </citation>
    <scope>NUCLEOTIDE SEQUENCE</scope>
    <source>
        <strain evidence="11">Ploen Becks lab</strain>
    </source>
</reference>
<dbReference type="GO" id="GO:0000049">
    <property type="term" value="F:tRNA binding"/>
    <property type="evidence" value="ECO:0007669"/>
    <property type="project" value="UniProtKB-UniRule"/>
</dbReference>
<evidence type="ECO:0000313" key="12">
    <source>
        <dbReference type="Proteomes" id="UP000663879"/>
    </source>
</evidence>
<keyword evidence="3 9" id="KW-0808">Transferase</keyword>
<proteinExistence type="inferred from homology"/>
<evidence type="ECO:0000256" key="10">
    <source>
        <dbReference type="SAM" id="MobiDB-lite"/>
    </source>
</evidence>
<accession>A0A813PW50</accession>